<dbReference type="Gene3D" id="3.30.300.20">
    <property type="match status" value="1"/>
</dbReference>
<reference evidence="3 4" key="1">
    <citation type="submission" date="2015-11" db="EMBL/GenBank/DDBJ databases">
        <authorList>
            <consortium name="Pathogen Informatics"/>
        </authorList>
    </citation>
    <scope>NUCLEOTIDE SEQUENCE [LARGE SCALE GENOMIC DNA]</scope>
    <source>
        <strain evidence="3 4">006A-0059</strain>
    </source>
</reference>
<dbReference type="Gene3D" id="3.30.30.80">
    <property type="entry name" value="probable RNA-binding protein from clostridium symbiosum atcc 14940"/>
    <property type="match status" value="1"/>
</dbReference>
<feature type="region of interest" description="Disordered" evidence="1">
    <location>
        <begin position="56"/>
        <end position="91"/>
    </location>
</feature>
<dbReference type="PANTHER" id="PTHR35800:SF1">
    <property type="entry name" value="RNA-BINDING PROTEIN KHPB"/>
    <property type="match status" value="1"/>
</dbReference>
<dbReference type="InterPro" id="IPR039247">
    <property type="entry name" value="KhpB"/>
</dbReference>
<organism evidence="3 4">
    <name type="scientific">Campylobacter hyointestinalis subsp. hyointestinalis</name>
    <dbReference type="NCBI Taxonomy" id="91352"/>
    <lineage>
        <taxon>Bacteria</taxon>
        <taxon>Pseudomonadati</taxon>
        <taxon>Campylobacterota</taxon>
        <taxon>Epsilonproteobacteria</taxon>
        <taxon>Campylobacterales</taxon>
        <taxon>Campylobacteraceae</taxon>
        <taxon>Campylobacter</taxon>
    </lineage>
</organism>
<dbReference type="Proteomes" id="UP000052237">
    <property type="component" value="Unassembled WGS sequence"/>
</dbReference>
<evidence type="ECO:0000259" key="2">
    <source>
        <dbReference type="SMART" id="SM01245"/>
    </source>
</evidence>
<dbReference type="InterPro" id="IPR038247">
    <property type="entry name" value="Jag_N_dom_sf"/>
</dbReference>
<protein>
    <submittedName>
        <fullName evidence="3">RNA-binding protein Jag</fullName>
    </submittedName>
</protein>
<name>A0A0S4SFL1_CAMHY</name>
<dbReference type="InterPro" id="IPR015946">
    <property type="entry name" value="KH_dom-like_a/b"/>
</dbReference>
<proteinExistence type="predicted"/>
<dbReference type="Pfam" id="PF18472">
    <property type="entry name" value="HP1451_C"/>
    <property type="match status" value="1"/>
</dbReference>
<dbReference type="Gene3D" id="3.30.1370.180">
    <property type="match status" value="1"/>
</dbReference>
<dbReference type="InterPro" id="IPR040977">
    <property type="entry name" value="HP1451_C"/>
</dbReference>
<dbReference type="SMART" id="SM01245">
    <property type="entry name" value="Jag_N"/>
    <property type="match status" value="1"/>
</dbReference>
<dbReference type="EMBL" id="FAVB01000003">
    <property type="protein sequence ID" value="CUU85072.1"/>
    <property type="molecule type" value="Genomic_DNA"/>
</dbReference>
<evidence type="ECO:0000256" key="1">
    <source>
        <dbReference type="SAM" id="MobiDB-lite"/>
    </source>
</evidence>
<evidence type="ECO:0000313" key="3">
    <source>
        <dbReference type="EMBL" id="CUU85072.1"/>
    </source>
</evidence>
<sequence>MKTTEVTAPNLEAAYKQAAKELECSVMELDIEILQRPRAGILGMFHKDAIVRASCSDKRQKEHHKLGQKTEHLDRKKDKKRRKPHSEKLIAEAQKEPEPIKQVRQKKLEMDNSIFDTFHKSDENEVVEKKEAKKQNPISQDLLDRIKEGLITIFKVSCYNINVVEVSEFDEDTVFIKLDGEDAALLIGKEGYRYKAVSYILFNWINSKYNLNIRLEIAQFLKNQEAGVGAYLVSVIERVESSGRAQTKPLDGVLVKIALEQLRKRFPDKYVGIKTSDDGRYVIVNDFYKK</sequence>
<dbReference type="RefSeq" id="WP_059435277.1">
    <property type="nucleotide sequence ID" value="NZ_FAVB01000003.1"/>
</dbReference>
<feature type="domain" description="RNA-binding protein KhpB N-terminal" evidence="2">
    <location>
        <begin position="5"/>
        <end position="56"/>
    </location>
</feature>
<dbReference type="PANTHER" id="PTHR35800">
    <property type="entry name" value="PROTEIN JAG"/>
    <property type="match status" value="1"/>
</dbReference>
<dbReference type="InterPro" id="IPR032782">
    <property type="entry name" value="KhpB_N"/>
</dbReference>
<dbReference type="AlphaFoldDB" id="A0A0S4SFL1"/>
<accession>A0A0S4SFL1</accession>
<gene>
    <name evidence="3" type="ORF">ERS686654_01591</name>
</gene>
<comment type="caution">
    <text evidence="3">The sequence shown here is derived from an EMBL/GenBank/DDBJ whole genome shotgun (WGS) entry which is preliminary data.</text>
</comment>
<dbReference type="GO" id="GO:0003723">
    <property type="term" value="F:RNA binding"/>
    <property type="evidence" value="ECO:0007669"/>
    <property type="project" value="InterPro"/>
</dbReference>
<keyword evidence="4" id="KW-1185">Reference proteome</keyword>
<dbReference type="Pfam" id="PF14804">
    <property type="entry name" value="Jag_N"/>
    <property type="match status" value="1"/>
</dbReference>
<evidence type="ECO:0000313" key="4">
    <source>
        <dbReference type="Proteomes" id="UP000052237"/>
    </source>
</evidence>